<evidence type="ECO:0000259" key="13">
    <source>
        <dbReference type="PROSITE" id="PS50158"/>
    </source>
</evidence>
<evidence type="ECO:0000256" key="11">
    <source>
        <dbReference type="ARBA" id="ARBA00023268"/>
    </source>
</evidence>
<dbReference type="SUPFAM" id="SSF50630">
    <property type="entry name" value="Acid proteases"/>
    <property type="match status" value="1"/>
</dbReference>
<dbReference type="PROSITE" id="PS50994">
    <property type="entry name" value="INTEGRASE"/>
    <property type="match status" value="1"/>
</dbReference>
<keyword evidence="8" id="KW-0378">Hydrolase</keyword>
<comment type="caution">
    <text evidence="15">The sequence shown here is derived from an EMBL/GenBank/DDBJ whole genome shotgun (WGS) entry which is preliminary data.</text>
</comment>
<dbReference type="Proteomes" id="UP000494106">
    <property type="component" value="Unassembled WGS sequence"/>
</dbReference>
<evidence type="ECO:0000256" key="9">
    <source>
        <dbReference type="ARBA" id="ARBA00022918"/>
    </source>
</evidence>
<gene>
    <name evidence="15" type="ORF">APLA_LOCUS10975</name>
</gene>
<dbReference type="Gene3D" id="3.10.20.370">
    <property type="match status" value="1"/>
</dbReference>
<dbReference type="FunFam" id="3.10.20.370:FF:000001">
    <property type="entry name" value="Retrovirus-related Pol polyprotein from transposon 17.6-like protein"/>
    <property type="match status" value="1"/>
</dbReference>
<keyword evidence="12" id="KW-0862">Zinc</keyword>
<accession>A0A8S1AMD6</accession>
<keyword evidence="10" id="KW-0238">DNA-binding</keyword>
<dbReference type="GO" id="GO:0004190">
    <property type="term" value="F:aspartic-type endopeptidase activity"/>
    <property type="evidence" value="ECO:0007669"/>
    <property type="project" value="UniProtKB-KW"/>
</dbReference>
<dbReference type="Pfam" id="PF00665">
    <property type="entry name" value="rve"/>
    <property type="match status" value="1"/>
</dbReference>
<dbReference type="FunFam" id="1.10.340.70:FF:000003">
    <property type="entry name" value="Protein CBG25708"/>
    <property type="match status" value="1"/>
</dbReference>
<dbReference type="InterPro" id="IPR021109">
    <property type="entry name" value="Peptidase_aspartic_dom_sf"/>
</dbReference>
<dbReference type="InterPro" id="IPR041588">
    <property type="entry name" value="Integrase_H2C2"/>
</dbReference>
<dbReference type="InterPro" id="IPR000477">
    <property type="entry name" value="RT_dom"/>
</dbReference>
<dbReference type="CDD" id="cd09274">
    <property type="entry name" value="RNase_HI_RT_Ty3"/>
    <property type="match status" value="1"/>
</dbReference>
<evidence type="ECO:0000256" key="3">
    <source>
        <dbReference type="ARBA" id="ARBA00022679"/>
    </source>
</evidence>
<dbReference type="InterPro" id="IPR001584">
    <property type="entry name" value="Integrase_cat-core"/>
</dbReference>
<evidence type="ECO:0000313" key="16">
    <source>
        <dbReference type="Proteomes" id="UP000494106"/>
    </source>
</evidence>
<dbReference type="Gene3D" id="3.10.10.10">
    <property type="entry name" value="HIV Type 1 Reverse Transcriptase, subunit A, domain 1"/>
    <property type="match status" value="1"/>
</dbReference>
<evidence type="ECO:0000256" key="1">
    <source>
        <dbReference type="ARBA" id="ARBA00012493"/>
    </source>
</evidence>
<protein>
    <recommendedName>
        <fullName evidence="1">RNA-directed DNA polymerase</fullName>
        <ecNumber evidence="1">2.7.7.49</ecNumber>
    </recommendedName>
</protein>
<dbReference type="FunFam" id="3.30.420.10:FF:000063">
    <property type="entry name" value="Retrovirus-related Pol polyprotein from transposon 297-like Protein"/>
    <property type="match status" value="1"/>
</dbReference>
<dbReference type="SMART" id="SM00343">
    <property type="entry name" value="ZnF_C2HC"/>
    <property type="match status" value="2"/>
</dbReference>
<keyword evidence="11" id="KW-0511">Multifunctional enzyme</keyword>
<dbReference type="PROSITE" id="PS50158">
    <property type="entry name" value="ZF_CCHC"/>
    <property type="match status" value="2"/>
</dbReference>
<dbReference type="SUPFAM" id="SSF57756">
    <property type="entry name" value="Retrovirus zinc finger-like domains"/>
    <property type="match status" value="1"/>
</dbReference>
<evidence type="ECO:0000256" key="4">
    <source>
        <dbReference type="ARBA" id="ARBA00022695"/>
    </source>
</evidence>
<dbReference type="InterPro" id="IPR018061">
    <property type="entry name" value="Retropepsins"/>
</dbReference>
<keyword evidence="12" id="KW-0479">Metal-binding</keyword>
<keyword evidence="9" id="KW-0695">RNA-directed DNA polymerase</keyword>
<sequence>MSASEPTESLDKKGQKDRLQLVREGKRTFIYKCSKSELLQLLQEENISFISDSVENLRKTLSEHYKSKENLVEKKPEKQKTKMFMYGDLKIFDGDKWEVFKEQLECFILVNDISDDKKVPLLLTKIAPSVFETLNYLCSPHKLSKLSFDELSSKLGDKYAKPLSTALERAAFRKRNQLHNENIEDYVLALRKLAMACQFKDKEDQIKEKFMEGVSSKVVKFELMKTETELSLEKCISLARTVEAALLQTNNNHEMTEVYYSNKGKPKQDTKNKNNNSGQCFCCGKKNHIKADCTLKLKYCSECGQQGHIFRMCPKKQRQANVVETNPGNVKEEEKQVEVPSKDVDKEYIKTYDINSVSKIPPFYLEIKVNGQDISFQLDTGSDVTVMSIKDKSMFLREFQLKKSNILLKNFDQSISRPLGIITDVPIRFKEINKNLNIFIVPDNVPRVIGRDWLHEFKLWPPNIQNSLDIGIYMIQTVADAQQHLKTQFAEVFSPGWGNFKGDVISLKLQQDAKPKCLPVRRIPFALREKVNNEIIRLIENGRITPVEQNEWGTPIVPILKPDGSVRLCGDYKLTINPHLVFDHFHLPHIEDIMDVLKGGEYYCELDLKEAYLQAPLSVESKGCTTIVTELGTFQYNFLPFGVSTGPGSFQRLMSKKLANIPNTIVFIDNIYIKGNTLQDTYETVCQVLKRLKESEFKLKSKKCKFFTTYLDVFGYRIDKKGISIIKSNIEPLLTAETPTNLTLLKSFLGKINYYSRFLKDMATTISPLYECTKKNRFNWTSECEESFKAIKNKLASTNILRHYDPQLPIILTCDASETGLGVVLSNRDRDGTVKPISYASKKLNSVEQKYCTIDKEAMAIVYGVTKFYNYLYGQPFELETDNAALVRIFGPTKSIPRMAAKRLQHYAIFLSAFNYKVRHIKSTQNPADFLSRTVTVGNSENEEVNIYLLGSDDYGFCYVNESEMETLNWKLIQDNSKRDTIYSKVIRYLTDGWPEKKEIDKNILPFYHRKEELSLDKGCIFWGYRILIPQAIREAVLAELHKSHFGIIRMKEIARSYFWWPNLDSMIDGITKNCLFCLQNSKSPCKIQKPWPVPPSTWYRIHADFMGPFYNKMFMVVVDSYSKWPEIFEMGNITSKRTIEILKGLFARYGYPIHLVTDNGRSYTSTEFQEFCKQIQVKHTFSPPYHPATNGAAERFVETFKSAVTKIKESGLDLYSAINLFLSDYRSTPQRTTGVSPARLMLGREIRNRFSLLRPPPLVETVQERVEGREQGNRNVKFKVGQKVMVRDYRKGGKPWVLGLIIEESIPDVTYVIDVEGCKWKRHVNQMLQCAETLSESKMSKKSDLNWLSSSTNNI</sequence>
<dbReference type="Gene3D" id="2.40.70.10">
    <property type="entry name" value="Acid Proteases"/>
    <property type="match status" value="1"/>
</dbReference>
<dbReference type="InterPro" id="IPR043502">
    <property type="entry name" value="DNA/RNA_pol_sf"/>
</dbReference>
<evidence type="ECO:0000256" key="12">
    <source>
        <dbReference type="PROSITE-ProRule" id="PRU00047"/>
    </source>
</evidence>
<reference evidence="15 16" key="1">
    <citation type="submission" date="2020-04" db="EMBL/GenBank/DDBJ databases">
        <authorList>
            <person name="Wallbank WR R."/>
            <person name="Pardo Diaz C."/>
            <person name="Kozak K."/>
            <person name="Martin S."/>
            <person name="Jiggins C."/>
            <person name="Moest M."/>
            <person name="Warren A I."/>
            <person name="Byers J.R.P. K."/>
            <person name="Montejo-Kovacevich G."/>
            <person name="Yen C E."/>
        </authorList>
    </citation>
    <scope>NUCLEOTIDE SEQUENCE [LARGE SCALE GENOMIC DNA]</scope>
</reference>
<dbReference type="Pfam" id="PF17919">
    <property type="entry name" value="RT_RNaseH_2"/>
    <property type="match status" value="1"/>
</dbReference>
<dbReference type="InterPro" id="IPR012337">
    <property type="entry name" value="RNaseH-like_sf"/>
</dbReference>
<dbReference type="InterPro" id="IPR036397">
    <property type="entry name" value="RNaseH_sf"/>
</dbReference>
<keyword evidence="6" id="KW-0064">Aspartyl protease</keyword>
<dbReference type="GO" id="GO:0015074">
    <property type="term" value="P:DNA integration"/>
    <property type="evidence" value="ECO:0007669"/>
    <property type="project" value="InterPro"/>
</dbReference>
<dbReference type="PANTHER" id="PTHR37984">
    <property type="entry name" value="PROTEIN CBG26694"/>
    <property type="match status" value="1"/>
</dbReference>
<dbReference type="EMBL" id="CADEBC010000528">
    <property type="protein sequence ID" value="CAB3246691.1"/>
    <property type="molecule type" value="Genomic_DNA"/>
</dbReference>
<dbReference type="GO" id="GO:0008270">
    <property type="term" value="F:zinc ion binding"/>
    <property type="evidence" value="ECO:0007669"/>
    <property type="project" value="UniProtKB-KW"/>
</dbReference>
<feature type="domain" description="Integrase catalytic" evidence="14">
    <location>
        <begin position="1092"/>
        <end position="1246"/>
    </location>
</feature>
<dbReference type="Pfam" id="PF17921">
    <property type="entry name" value="Integrase_H2C2"/>
    <property type="match status" value="1"/>
</dbReference>
<organism evidence="15 16">
    <name type="scientific">Arctia plantaginis</name>
    <name type="common">Wood tiger moth</name>
    <name type="synonym">Phalaena plantaginis</name>
    <dbReference type="NCBI Taxonomy" id="874455"/>
    <lineage>
        <taxon>Eukaryota</taxon>
        <taxon>Metazoa</taxon>
        <taxon>Ecdysozoa</taxon>
        <taxon>Arthropoda</taxon>
        <taxon>Hexapoda</taxon>
        <taxon>Insecta</taxon>
        <taxon>Pterygota</taxon>
        <taxon>Neoptera</taxon>
        <taxon>Endopterygota</taxon>
        <taxon>Lepidoptera</taxon>
        <taxon>Glossata</taxon>
        <taxon>Ditrysia</taxon>
        <taxon>Noctuoidea</taxon>
        <taxon>Erebidae</taxon>
        <taxon>Arctiinae</taxon>
        <taxon>Arctia</taxon>
    </lineage>
</organism>
<dbReference type="Gene3D" id="3.30.420.10">
    <property type="entry name" value="Ribonuclease H-like superfamily/Ribonuclease H"/>
    <property type="match status" value="1"/>
</dbReference>
<dbReference type="InterPro" id="IPR041577">
    <property type="entry name" value="RT_RNaseH_2"/>
</dbReference>
<dbReference type="FunFam" id="3.30.70.270:FF:000020">
    <property type="entry name" value="Transposon Tf2-6 polyprotein-like Protein"/>
    <property type="match status" value="1"/>
</dbReference>
<dbReference type="Gene3D" id="3.30.70.270">
    <property type="match status" value="2"/>
</dbReference>
<keyword evidence="7" id="KW-0255">Endonuclease</keyword>
<dbReference type="Gene3D" id="4.10.60.10">
    <property type="entry name" value="Zinc finger, CCHC-type"/>
    <property type="match status" value="1"/>
</dbReference>
<dbReference type="Pfam" id="PF00077">
    <property type="entry name" value="RVP"/>
    <property type="match status" value="1"/>
</dbReference>
<dbReference type="GO" id="GO:0042575">
    <property type="term" value="C:DNA polymerase complex"/>
    <property type="evidence" value="ECO:0007669"/>
    <property type="project" value="UniProtKB-ARBA"/>
</dbReference>
<feature type="domain" description="CCHC-type" evidence="13">
    <location>
        <begin position="280"/>
        <end position="293"/>
    </location>
</feature>
<evidence type="ECO:0000259" key="14">
    <source>
        <dbReference type="PROSITE" id="PS50994"/>
    </source>
</evidence>
<evidence type="ECO:0000256" key="2">
    <source>
        <dbReference type="ARBA" id="ARBA00022670"/>
    </source>
</evidence>
<dbReference type="CDD" id="cd01647">
    <property type="entry name" value="RT_LTR"/>
    <property type="match status" value="1"/>
</dbReference>
<keyword evidence="4" id="KW-0548">Nucleotidyltransferase</keyword>
<keyword evidence="12" id="KW-0863">Zinc-finger</keyword>
<evidence type="ECO:0000313" key="15">
    <source>
        <dbReference type="EMBL" id="CAB3246691.1"/>
    </source>
</evidence>
<keyword evidence="3" id="KW-0808">Transferase</keyword>
<keyword evidence="2" id="KW-0645">Protease</keyword>
<dbReference type="Pfam" id="PF00078">
    <property type="entry name" value="RVT_1"/>
    <property type="match status" value="1"/>
</dbReference>
<dbReference type="GO" id="GO:0003964">
    <property type="term" value="F:RNA-directed DNA polymerase activity"/>
    <property type="evidence" value="ECO:0007669"/>
    <property type="project" value="UniProtKB-KW"/>
</dbReference>
<evidence type="ECO:0000256" key="7">
    <source>
        <dbReference type="ARBA" id="ARBA00022759"/>
    </source>
</evidence>
<name>A0A8S1AMD6_ARCPL</name>
<evidence type="ECO:0000256" key="5">
    <source>
        <dbReference type="ARBA" id="ARBA00022722"/>
    </source>
</evidence>
<dbReference type="GO" id="GO:0006508">
    <property type="term" value="P:proteolysis"/>
    <property type="evidence" value="ECO:0007669"/>
    <property type="project" value="UniProtKB-KW"/>
</dbReference>
<dbReference type="SUPFAM" id="SSF53098">
    <property type="entry name" value="Ribonuclease H-like"/>
    <property type="match status" value="1"/>
</dbReference>
<evidence type="ECO:0000256" key="10">
    <source>
        <dbReference type="ARBA" id="ARBA00023125"/>
    </source>
</evidence>
<keyword evidence="16" id="KW-1185">Reference proteome</keyword>
<evidence type="ECO:0000256" key="6">
    <source>
        <dbReference type="ARBA" id="ARBA00022750"/>
    </source>
</evidence>
<feature type="domain" description="CCHC-type" evidence="13">
    <location>
        <begin position="300"/>
        <end position="315"/>
    </location>
</feature>
<dbReference type="GO" id="GO:0004519">
    <property type="term" value="F:endonuclease activity"/>
    <property type="evidence" value="ECO:0007669"/>
    <property type="project" value="UniProtKB-KW"/>
</dbReference>
<dbReference type="InterPro" id="IPR036875">
    <property type="entry name" value="Znf_CCHC_sf"/>
</dbReference>
<dbReference type="InterPro" id="IPR043128">
    <property type="entry name" value="Rev_trsase/Diguanyl_cyclase"/>
</dbReference>
<dbReference type="Gene3D" id="1.10.340.70">
    <property type="match status" value="1"/>
</dbReference>
<dbReference type="OrthoDB" id="5985335at2759"/>
<evidence type="ECO:0000256" key="8">
    <source>
        <dbReference type="ARBA" id="ARBA00022801"/>
    </source>
</evidence>
<dbReference type="GO" id="GO:0003677">
    <property type="term" value="F:DNA binding"/>
    <property type="evidence" value="ECO:0007669"/>
    <property type="project" value="UniProtKB-KW"/>
</dbReference>
<dbReference type="InterPro" id="IPR001878">
    <property type="entry name" value="Znf_CCHC"/>
</dbReference>
<dbReference type="EC" id="2.7.7.49" evidence="1"/>
<proteinExistence type="predicted"/>
<dbReference type="InterPro" id="IPR050951">
    <property type="entry name" value="Retrovirus_Pol_polyprotein"/>
</dbReference>
<dbReference type="PANTHER" id="PTHR37984:SF5">
    <property type="entry name" value="PROTEIN NYNRIN-LIKE"/>
    <property type="match status" value="1"/>
</dbReference>
<keyword evidence="5" id="KW-0540">Nuclease</keyword>
<dbReference type="SUPFAM" id="SSF56672">
    <property type="entry name" value="DNA/RNA polymerases"/>
    <property type="match status" value="1"/>
</dbReference>